<feature type="compositionally biased region" description="Basic and acidic residues" evidence="1">
    <location>
        <begin position="1"/>
        <end position="11"/>
    </location>
</feature>
<name>A0A914VKE2_9BILA</name>
<accession>A0A914VKE2</accession>
<reference evidence="3" key="1">
    <citation type="submission" date="2022-11" db="UniProtKB">
        <authorList>
            <consortium name="WormBaseParasite"/>
        </authorList>
    </citation>
    <scope>IDENTIFICATION</scope>
</reference>
<proteinExistence type="predicted"/>
<dbReference type="Proteomes" id="UP000887566">
    <property type="component" value="Unplaced"/>
</dbReference>
<keyword evidence="2" id="KW-1185">Reference proteome</keyword>
<evidence type="ECO:0000256" key="1">
    <source>
        <dbReference type="SAM" id="MobiDB-lite"/>
    </source>
</evidence>
<dbReference type="WBParaSite" id="PSAMB.scaffold21523size600.g38328.t1">
    <property type="protein sequence ID" value="PSAMB.scaffold21523size600.g38328.t1"/>
    <property type="gene ID" value="PSAMB.scaffold21523size600.g38328"/>
</dbReference>
<evidence type="ECO:0000313" key="2">
    <source>
        <dbReference type="Proteomes" id="UP000887566"/>
    </source>
</evidence>
<organism evidence="2 3">
    <name type="scientific">Plectus sambesii</name>
    <dbReference type="NCBI Taxonomy" id="2011161"/>
    <lineage>
        <taxon>Eukaryota</taxon>
        <taxon>Metazoa</taxon>
        <taxon>Ecdysozoa</taxon>
        <taxon>Nematoda</taxon>
        <taxon>Chromadorea</taxon>
        <taxon>Plectida</taxon>
        <taxon>Plectina</taxon>
        <taxon>Plectoidea</taxon>
        <taxon>Plectidae</taxon>
        <taxon>Plectus</taxon>
    </lineage>
</organism>
<evidence type="ECO:0000313" key="3">
    <source>
        <dbReference type="WBParaSite" id="PSAMB.scaffold21523size600.g38328.t1"/>
    </source>
</evidence>
<protein>
    <submittedName>
        <fullName evidence="3">Uncharacterized protein</fullName>
    </submittedName>
</protein>
<dbReference type="AlphaFoldDB" id="A0A914VKE2"/>
<sequence length="83" mass="9099">QKVKEWGHMCDDPAEMYARPDGVFQTDVPSSKCLSPMPEQQPEDDDQGALTDANSNNSAHEKDSGISRTTDSEPELLPPPIKS</sequence>
<feature type="region of interest" description="Disordered" evidence="1">
    <location>
        <begin position="1"/>
        <end position="83"/>
    </location>
</feature>